<comment type="caution">
    <text evidence="5">The sequence shown here is derived from an EMBL/GenBank/DDBJ whole genome shotgun (WGS) entry which is preliminary data.</text>
</comment>
<dbReference type="SMART" id="SM00345">
    <property type="entry name" value="HTH_GNTR"/>
    <property type="match status" value="1"/>
</dbReference>
<evidence type="ECO:0000256" key="2">
    <source>
        <dbReference type="ARBA" id="ARBA00023125"/>
    </source>
</evidence>
<dbReference type="InterPro" id="IPR000524">
    <property type="entry name" value="Tscrpt_reg_HTH_GntR"/>
</dbReference>
<dbReference type="InterPro" id="IPR050679">
    <property type="entry name" value="Bact_HTH_transcr_reg"/>
</dbReference>
<dbReference type="CDD" id="cd07377">
    <property type="entry name" value="WHTH_GntR"/>
    <property type="match status" value="1"/>
</dbReference>
<dbReference type="InterPro" id="IPR036388">
    <property type="entry name" value="WH-like_DNA-bd_sf"/>
</dbReference>
<dbReference type="InterPro" id="IPR036390">
    <property type="entry name" value="WH_DNA-bd_sf"/>
</dbReference>
<feature type="domain" description="HTH gntR-type" evidence="4">
    <location>
        <begin position="20"/>
        <end position="88"/>
    </location>
</feature>
<keyword evidence="1" id="KW-0805">Transcription regulation</keyword>
<dbReference type="SMART" id="SM00866">
    <property type="entry name" value="UTRA"/>
    <property type="match status" value="1"/>
</dbReference>
<accession>A0ABY2XEQ9</accession>
<dbReference type="PRINTS" id="PR00035">
    <property type="entry name" value="HTHGNTR"/>
</dbReference>
<dbReference type="PANTHER" id="PTHR44846">
    <property type="entry name" value="MANNOSYL-D-GLYCERATE TRANSPORT/METABOLISM SYSTEM REPRESSOR MNGR-RELATED"/>
    <property type="match status" value="1"/>
</dbReference>
<dbReference type="Proteomes" id="UP001191082">
    <property type="component" value="Unassembled WGS sequence"/>
</dbReference>
<dbReference type="InterPro" id="IPR011663">
    <property type="entry name" value="UTRA"/>
</dbReference>
<evidence type="ECO:0000313" key="6">
    <source>
        <dbReference type="Proteomes" id="UP001191082"/>
    </source>
</evidence>
<dbReference type="Pfam" id="PF00392">
    <property type="entry name" value="GntR"/>
    <property type="match status" value="1"/>
</dbReference>
<dbReference type="PROSITE" id="PS50949">
    <property type="entry name" value="HTH_GNTR"/>
    <property type="match status" value="1"/>
</dbReference>
<sequence length="267" mass="29383">MPLRPVRGGDRMVTTHNAVTPLYHQITLVLRERIEAGYYGPEGRIPSELDLSKEFDVSRITVSRAINDLAQEGLVERRRGAGTRVIGSALNRPVTAGIGGLLQSLNDMGSRTQVKVLEYGFVSPSPDVQAALDLPADARVQRAVRVRSFKGEPFSYLTSFLPDDIGGQFDDKALGQHSMMELLKLAGVEVGSAEQSFSASLADPQTGAALDVVVGTPLLSINRVVRDRQDRPVEYLRILYRTDRYQYRMSMDAENEGAARSWSTTES</sequence>
<evidence type="ECO:0000313" key="5">
    <source>
        <dbReference type="EMBL" id="TMV15516.1"/>
    </source>
</evidence>
<dbReference type="PANTHER" id="PTHR44846:SF1">
    <property type="entry name" value="MANNOSYL-D-GLYCERATE TRANSPORT_METABOLISM SYSTEM REPRESSOR MNGR-RELATED"/>
    <property type="match status" value="1"/>
</dbReference>
<gene>
    <name evidence="5" type="ORF">FGK64_06070</name>
</gene>
<dbReference type="Gene3D" id="3.40.1410.10">
    <property type="entry name" value="Chorismate lyase-like"/>
    <property type="match status" value="1"/>
</dbReference>
<dbReference type="SUPFAM" id="SSF64288">
    <property type="entry name" value="Chorismate lyase-like"/>
    <property type="match status" value="1"/>
</dbReference>
<dbReference type="Gene3D" id="1.10.10.10">
    <property type="entry name" value="Winged helix-like DNA-binding domain superfamily/Winged helix DNA-binding domain"/>
    <property type="match status" value="1"/>
</dbReference>
<keyword evidence="2" id="KW-0238">DNA-binding</keyword>
<evidence type="ECO:0000256" key="3">
    <source>
        <dbReference type="ARBA" id="ARBA00023163"/>
    </source>
</evidence>
<keyword evidence="6" id="KW-1185">Reference proteome</keyword>
<dbReference type="SUPFAM" id="SSF46785">
    <property type="entry name" value="Winged helix' DNA-binding domain"/>
    <property type="match status" value="1"/>
</dbReference>
<reference evidence="5 6" key="1">
    <citation type="submission" date="2019-05" db="EMBL/GenBank/DDBJ databases">
        <title>Marivita sp. nov. isolated from sea sediment.</title>
        <authorList>
            <person name="Kim W."/>
        </authorList>
    </citation>
    <scope>NUCLEOTIDE SEQUENCE [LARGE SCALE GENOMIC DNA]</scope>
    <source>
        <strain evidence="5 6">CAU 1492</strain>
    </source>
</reference>
<name>A0ABY2XEQ9_9RHOB</name>
<proteinExistence type="predicted"/>
<keyword evidence="3" id="KW-0804">Transcription</keyword>
<protein>
    <submittedName>
        <fullName evidence="5">GntR family transcriptional regulator</fullName>
    </submittedName>
</protein>
<dbReference type="EMBL" id="VCPC01000001">
    <property type="protein sequence ID" value="TMV15516.1"/>
    <property type="molecule type" value="Genomic_DNA"/>
</dbReference>
<dbReference type="InterPro" id="IPR028978">
    <property type="entry name" value="Chorismate_lyase_/UTRA_dom_sf"/>
</dbReference>
<evidence type="ECO:0000256" key="1">
    <source>
        <dbReference type="ARBA" id="ARBA00023015"/>
    </source>
</evidence>
<dbReference type="Pfam" id="PF07702">
    <property type="entry name" value="UTRA"/>
    <property type="match status" value="1"/>
</dbReference>
<evidence type="ECO:0000259" key="4">
    <source>
        <dbReference type="PROSITE" id="PS50949"/>
    </source>
</evidence>
<organism evidence="5 6">
    <name type="scientific">Arenibacterium halophilum</name>
    <dbReference type="NCBI Taxonomy" id="2583821"/>
    <lineage>
        <taxon>Bacteria</taxon>
        <taxon>Pseudomonadati</taxon>
        <taxon>Pseudomonadota</taxon>
        <taxon>Alphaproteobacteria</taxon>
        <taxon>Rhodobacterales</taxon>
        <taxon>Paracoccaceae</taxon>
        <taxon>Arenibacterium</taxon>
    </lineage>
</organism>